<evidence type="ECO:0000256" key="3">
    <source>
        <dbReference type="ARBA" id="ARBA00004613"/>
    </source>
</evidence>
<gene>
    <name evidence="11" type="ORF">GCM10025770_11690</name>
</gene>
<evidence type="ECO:0000313" key="12">
    <source>
        <dbReference type="Proteomes" id="UP001500547"/>
    </source>
</evidence>
<comment type="subcellular location">
    <subcellularLocation>
        <location evidence="3 10">Secreted</location>
    </subcellularLocation>
</comment>
<comment type="cofactor">
    <cofactor evidence="2 10">
        <name>Ca(2+)</name>
        <dbReference type="ChEBI" id="CHEBI:29108"/>
    </cofactor>
</comment>
<dbReference type="PANTHER" id="PTHR33407:SF9">
    <property type="entry name" value="PECTATE LYASE F-RELATED"/>
    <property type="match status" value="1"/>
</dbReference>
<feature type="signal peptide" evidence="10">
    <location>
        <begin position="1"/>
        <end position="22"/>
    </location>
</feature>
<comment type="function">
    <text evidence="10">Catalyzes the depolymerization of both polygalacturonate and pectins of methyl esterification degree from 22 to 89%, with an endo mode of action. In contrast to the majority of pectate lyases, displays high activity on highly methylated pectins.</text>
</comment>
<keyword evidence="7 10" id="KW-0732">Signal</keyword>
<reference evidence="12" key="1">
    <citation type="journal article" date="2019" name="Int. J. Syst. Evol. Microbiol.">
        <title>The Global Catalogue of Microorganisms (GCM) 10K type strain sequencing project: providing services to taxonomists for standard genome sequencing and annotation.</title>
        <authorList>
            <consortium name="The Broad Institute Genomics Platform"/>
            <consortium name="The Broad Institute Genome Sequencing Center for Infectious Disease"/>
            <person name="Wu L."/>
            <person name="Ma J."/>
        </authorList>
    </citation>
    <scope>NUCLEOTIDE SEQUENCE [LARGE SCALE GENOMIC DNA]</scope>
    <source>
        <strain evidence="12">JCM 18715</strain>
    </source>
</reference>
<keyword evidence="6 10" id="KW-0964">Secreted</keyword>
<keyword evidence="12" id="KW-1185">Reference proteome</keyword>
<dbReference type="EC" id="4.2.2.2" evidence="5 10"/>
<sequence>MQLNKLVFALLVAAGMSTGAQAASCKAGDSYSNTTVDCGGATIGLSCKGDSETQPAVLTLNNATVKNVTISATGASDGIHCVGGTCTLINVKWLEVCEDAASVIADNAKMVVTGGSAVNTATTDNAKGGKPDKFFQINNANTSLTINGGFTATIAAGDISGSVGKLARSCGDCTTNLGPRTINVSNVTVKGKIGSIVGVNSQYRDANKKIISGRHDTATIRSLKVEGYKVSSTTLDTGGNKTTPAICDQYEGVQKGKGSSAKVGDGQAWNTTSCNVSMSDVSAL</sequence>
<comment type="similarity">
    <text evidence="4 10">Belongs to the polysaccharide lyase 3 family.</text>
</comment>
<evidence type="ECO:0000313" key="11">
    <source>
        <dbReference type="EMBL" id="GAA5161831.1"/>
    </source>
</evidence>
<evidence type="ECO:0000256" key="9">
    <source>
        <dbReference type="ARBA" id="ARBA00023239"/>
    </source>
</evidence>
<comment type="catalytic activity">
    <reaction evidence="1 10">
        <text>Eliminative cleavage of (1-&gt;4)-alpha-D-galacturonan to give oligosaccharides with 4-deoxy-alpha-D-galact-4-enuronosyl groups at their non-reducing ends.</text>
        <dbReference type="EC" id="4.2.2.2"/>
    </reaction>
</comment>
<dbReference type="EMBL" id="BAABLD010000005">
    <property type="protein sequence ID" value="GAA5161831.1"/>
    <property type="molecule type" value="Genomic_DNA"/>
</dbReference>
<dbReference type="PANTHER" id="PTHR33407">
    <property type="entry name" value="PECTATE LYASE F-RELATED"/>
    <property type="match status" value="1"/>
</dbReference>
<comment type="caution">
    <text evidence="11">The sequence shown here is derived from an EMBL/GenBank/DDBJ whole genome shotgun (WGS) entry which is preliminary data.</text>
</comment>
<dbReference type="InterPro" id="IPR011050">
    <property type="entry name" value="Pectin_lyase_fold/virulence"/>
</dbReference>
<evidence type="ECO:0000256" key="7">
    <source>
        <dbReference type="ARBA" id="ARBA00022729"/>
    </source>
</evidence>
<evidence type="ECO:0000256" key="8">
    <source>
        <dbReference type="ARBA" id="ARBA00022837"/>
    </source>
</evidence>
<dbReference type="GO" id="GO:0016829">
    <property type="term" value="F:lyase activity"/>
    <property type="evidence" value="ECO:0007669"/>
    <property type="project" value="UniProtKB-KW"/>
</dbReference>
<dbReference type="SUPFAM" id="SSF51126">
    <property type="entry name" value="Pectin lyase-like"/>
    <property type="match status" value="1"/>
</dbReference>
<evidence type="ECO:0000256" key="1">
    <source>
        <dbReference type="ARBA" id="ARBA00000695"/>
    </source>
</evidence>
<keyword evidence="9 10" id="KW-0456">Lyase</keyword>
<proteinExistence type="inferred from homology"/>
<dbReference type="InterPro" id="IPR012334">
    <property type="entry name" value="Pectin_lyas_fold"/>
</dbReference>
<dbReference type="InterPro" id="IPR004898">
    <property type="entry name" value="Pectate_lyase_PlyH/PlyE-like"/>
</dbReference>
<evidence type="ECO:0000256" key="2">
    <source>
        <dbReference type="ARBA" id="ARBA00001913"/>
    </source>
</evidence>
<accession>A0ABP9QH26</accession>
<dbReference type="Gene3D" id="2.160.20.10">
    <property type="entry name" value="Single-stranded right-handed beta-helix, Pectin lyase-like"/>
    <property type="match status" value="1"/>
</dbReference>
<evidence type="ECO:0000256" key="5">
    <source>
        <dbReference type="ARBA" id="ARBA00012272"/>
    </source>
</evidence>
<feature type="chain" id="PRO_5044968113" description="Pectate lyase" evidence="10">
    <location>
        <begin position="23"/>
        <end position="284"/>
    </location>
</feature>
<evidence type="ECO:0000256" key="4">
    <source>
        <dbReference type="ARBA" id="ARBA00006463"/>
    </source>
</evidence>
<organism evidence="11 12">
    <name type="scientific">Viridibacterium curvum</name>
    <dbReference type="NCBI Taxonomy" id="1101404"/>
    <lineage>
        <taxon>Bacteria</taxon>
        <taxon>Pseudomonadati</taxon>
        <taxon>Pseudomonadota</taxon>
        <taxon>Betaproteobacteria</taxon>
        <taxon>Rhodocyclales</taxon>
        <taxon>Rhodocyclaceae</taxon>
        <taxon>Viridibacterium</taxon>
    </lineage>
</organism>
<evidence type="ECO:0000256" key="10">
    <source>
        <dbReference type="RuleBase" id="RU367009"/>
    </source>
</evidence>
<protein>
    <recommendedName>
        <fullName evidence="5 10">Pectate lyase</fullName>
        <ecNumber evidence="5 10">4.2.2.2</ecNumber>
    </recommendedName>
</protein>
<name>A0ABP9QH26_9RHOO</name>
<dbReference type="RefSeq" id="WP_345531943.1">
    <property type="nucleotide sequence ID" value="NZ_BAABLD010000005.1"/>
</dbReference>
<dbReference type="Proteomes" id="UP001500547">
    <property type="component" value="Unassembled WGS sequence"/>
</dbReference>
<keyword evidence="8 10" id="KW-0106">Calcium</keyword>
<dbReference type="Pfam" id="PF03211">
    <property type="entry name" value="Pectate_lyase"/>
    <property type="match status" value="1"/>
</dbReference>
<evidence type="ECO:0000256" key="6">
    <source>
        <dbReference type="ARBA" id="ARBA00022525"/>
    </source>
</evidence>